<dbReference type="EMBL" id="VSWD01000009">
    <property type="protein sequence ID" value="KAK3092613.1"/>
    <property type="molecule type" value="Genomic_DNA"/>
</dbReference>
<dbReference type="PANTHER" id="PTHR46060:SF1">
    <property type="entry name" value="MARINER MOS1 TRANSPOSASE-LIKE PROTEIN"/>
    <property type="match status" value="1"/>
</dbReference>
<comment type="caution">
    <text evidence="1">The sequence shown here is derived from an EMBL/GenBank/DDBJ whole genome shotgun (WGS) entry which is preliminary data.</text>
</comment>
<dbReference type="Gene3D" id="3.40.50.1010">
    <property type="entry name" value="5'-nuclease"/>
    <property type="match status" value="1"/>
</dbReference>
<dbReference type="AlphaFoldDB" id="A0AA88Y4X8"/>
<dbReference type="GO" id="GO:0003676">
    <property type="term" value="F:nucleic acid binding"/>
    <property type="evidence" value="ECO:0007669"/>
    <property type="project" value="InterPro"/>
</dbReference>
<reference evidence="1" key="1">
    <citation type="submission" date="2019-08" db="EMBL/GenBank/DDBJ databases">
        <title>The improved chromosome-level genome for the pearl oyster Pinctada fucata martensii using PacBio sequencing and Hi-C.</title>
        <authorList>
            <person name="Zheng Z."/>
        </authorList>
    </citation>
    <scope>NUCLEOTIDE SEQUENCE</scope>
    <source>
        <strain evidence="1">ZZ-2019</strain>
        <tissue evidence="1">Adductor muscle</tissue>
    </source>
</reference>
<evidence type="ECO:0000313" key="2">
    <source>
        <dbReference type="Proteomes" id="UP001186944"/>
    </source>
</evidence>
<keyword evidence="2" id="KW-1185">Reference proteome</keyword>
<name>A0AA88Y4X8_PINIB</name>
<organism evidence="1 2">
    <name type="scientific">Pinctada imbricata</name>
    <name type="common">Atlantic pearl-oyster</name>
    <name type="synonym">Pinctada martensii</name>
    <dbReference type="NCBI Taxonomy" id="66713"/>
    <lineage>
        <taxon>Eukaryota</taxon>
        <taxon>Metazoa</taxon>
        <taxon>Spiralia</taxon>
        <taxon>Lophotrochozoa</taxon>
        <taxon>Mollusca</taxon>
        <taxon>Bivalvia</taxon>
        <taxon>Autobranchia</taxon>
        <taxon>Pteriomorphia</taxon>
        <taxon>Pterioida</taxon>
        <taxon>Pterioidea</taxon>
        <taxon>Pteriidae</taxon>
        <taxon>Pinctada</taxon>
    </lineage>
</organism>
<sequence>MAGESVAGNTFKRSRQAVTLNSRATVKVDDDNIHVDPQLLFQRLTTISRVISVLFDYELAAYPSSLFESSGLPREAQKSSLATAIWSLGDFAANIDSGGEYVYVLDGGSLIHKIPWEQKASFGSIIDSYTNYVLKKFGHATIVFDGYPNHPTTKDITHIRRSKGICGRKVIISNVTTLNTKKEHFLANTDNKKQFISHLSLSLQQSGCEVLQARDDADTLIVETAINKSTTAHVAVIGEDTDLLVLLINRFDPNSENDILFYSERRTKDHKVWNIRKASSVLPREICRNLPLIHAITCCDTTSRVFGIGKTHAIKKFIQTPALNSSATMFLDVNASKANIASAGESIVCSLFAGMPSETLNQLRYRKFVTKTVSWTSFIQVHELPPTAAANHFHSLRTCHQVQMWTGNELNPLEYGWKEDGGKLLPIKTILPAAPDDLLKVLRRDLVQAIRKKRPYLAANLDQVTLHQDNAPAHKSRTTQLEIDLLGFQCLQQPPYSPDLAPMDLVVFPYIKSFLRGQKFDNLHELRQEVLNITFRMKSEHFVHIFDDWLKRHKKCLELNGDYVEKN</sequence>
<dbReference type="PANTHER" id="PTHR46060">
    <property type="entry name" value="MARINER MOS1 TRANSPOSASE-LIKE PROTEIN"/>
    <property type="match status" value="1"/>
</dbReference>
<proteinExistence type="predicted"/>
<dbReference type="InterPro" id="IPR052709">
    <property type="entry name" value="Transposase-MT_Hybrid"/>
</dbReference>
<protein>
    <submittedName>
        <fullName evidence="1">Uncharacterized protein</fullName>
    </submittedName>
</protein>
<gene>
    <name evidence="1" type="ORF">FSP39_004972</name>
</gene>
<dbReference type="Proteomes" id="UP001186944">
    <property type="component" value="Unassembled WGS sequence"/>
</dbReference>
<dbReference type="InterPro" id="IPR036397">
    <property type="entry name" value="RNaseH_sf"/>
</dbReference>
<evidence type="ECO:0000313" key="1">
    <source>
        <dbReference type="EMBL" id="KAK3092613.1"/>
    </source>
</evidence>
<dbReference type="Gene3D" id="3.30.420.10">
    <property type="entry name" value="Ribonuclease H-like superfamily/Ribonuclease H"/>
    <property type="match status" value="1"/>
</dbReference>
<accession>A0AA88Y4X8</accession>